<dbReference type="VEuPathDB" id="TriTrypDB:TcIL3000_0_04970"/>
<proteinExistence type="predicted"/>
<dbReference type="AlphaFoldDB" id="F9W9L3"/>
<dbReference type="Proteomes" id="UP000000702">
    <property type="component" value="Unassembled WGS sequence"/>
</dbReference>
<name>F9W9L3_TRYCI</name>
<keyword evidence="2" id="KW-1185">Reference proteome</keyword>
<gene>
    <name evidence="1" type="ORF">TCIL3000_0_04970</name>
</gene>
<dbReference type="EMBL" id="CAEQ01001321">
    <property type="protein sequence ID" value="CCD13915.1"/>
    <property type="molecule type" value="Genomic_DNA"/>
</dbReference>
<reference evidence="1" key="1">
    <citation type="journal article" date="2012" name="Proc. Natl. Acad. Sci. U.S.A.">
        <title>Antigenic diversity is generated by distinct evolutionary mechanisms in African trypanosome species.</title>
        <authorList>
            <person name="Jackson A.P."/>
            <person name="Berry A."/>
            <person name="Aslett M."/>
            <person name="Allison H.C."/>
            <person name="Burton P."/>
            <person name="Vavrova-Anderson J."/>
            <person name="Brown R."/>
            <person name="Browne H."/>
            <person name="Corton N."/>
            <person name="Hauser H."/>
            <person name="Gamble J."/>
            <person name="Gilderthorp R."/>
            <person name="Marcello L."/>
            <person name="McQuillan J."/>
            <person name="Otto T.D."/>
            <person name="Quail M.A."/>
            <person name="Sanders M.J."/>
            <person name="van Tonder A."/>
            <person name="Ginger M.L."/>
            <person name="Field M.C."/>
            <person name="Barry J.D."/>
            <person name="Hertz-Fowler C."/>
            <person name="Berriman M."/>
        </authorList>
    </citation>
    <scope>NUCLEOTIDE SEQUENCE [LARGE SCALE GENOMIC DNA]</scope>
    <source>
        <strain evidence="1">IL3000</strain>
    </source>
</reference>
<accession>F9W9L3</accession>
<organism evidence="1 2">
    <name type="scientific">Trypanosoma congolense (strain IL3000)</name>
    <dbReference type="NCBI Taxonomy" id="1068625"/>
    <lineage>
        <taxon>Eukaryota</taxon>
        <taxon>Discoba</taxon>
        <taxon>Euglenozoa</taxon>
        <taxon>Kinetoplastea</taxon>
        <taxon>Metakinetoplastina</taxon>
        <taxon>Trypanosomatida</taxon>
        <taxon>Trypanosomatidae</taxon>
        <taxon>Trypanosoma</taxon>
        <taxon>Nannomonas</taxon>
    </lineage>
</organism>
<protein>
    <submittedName>
        <fullName evidence="1">WGS project CAEQ00000000 data, annotated contig 187</fullName>
    </submittedName>
</protein>
<comment type="caution">
    <text evidence="1">The sequence shown here is derived from an EMBL/GenBank/DDBJ whole genome shotgun (WGS) entry which is preliminary data.</text>
</comment>
<sequence>MDHSILSACHTSTTYSPTHESMRAHTTCVQMLWNAILFTTVPPTLSWSLCLIPREENGGTSNHKRLLTMSGGSLNCTSCAAWDKERLRHQEPLLLRPETAAPFLLDVQPFLRLSTHCHMLPHYIHTNTASFDCGSFGSLMIPHSACKGDHSHVTWSLLSIAIIPHSHSRITLRCL</sequence>
<evidence type="ECO:0000313" key="1">
    <source>
        <dbReference type="EMBL" id="CCD13915.1"/>
    </source>
</evidence>
<evidence type="ECO:0000313" key="2">
    <source>
        <dbReference type="Proteomes" id="UP000000702"/>
    </source>
</evidence>